<evidence type="ECO:0000313" key="5">
    <source>
        <dbReference type="Proteomes" id="UP000184278"/>
    </source>
</evidence>
<evidence type="ECO:0000313" key="4">
    <source>
        <dbReference type="EMBL" id="SHI16975.1"/>
    </source>
</evidence>
<dbReference type="OrthoDB" id="9778320at2"/>
<dbReference type="GeneID" id="89508472"/>
<dbReference type="Gene3D" id="3.20.20.370">
    <property type="entry name" value="Glycoside hydrolase/deacetylase"/>
    <property type="match status" value="1"/>
</dbReference>
<dbReference type="STRING" id="1121131.SAMN02745229_01803"/>
<dbReference type="EMBL" id="FQXK01000014">
    <property type="protein sequence ID" value="SHI16975.1"/>
    <property type="molecule type" value="Genomic_DNA"/>
</dbReference>
<dbReference type="AlphaFoldDB" id="A0A1M5YYC0"/>
<dbReference type="PANTHER" id="PTHR34216">
    <property type="match status" value="1"/>
</dbReference>
<dbReference type="InterPro" id="IPR002509">
    <property type="entry name" value="NODB_dom"/>
</dbReference>
<accession>A0A1M5YYC0</accession>
<reference evidence="5" key="1">
    <citation type="submission" date="2016-11" db="EMBL/GenBank/DDBJ databases">
        <authorList>
            <person name="Varghese N."/>
            <person name="Submissions S."/>
        </authorList>
    </citation>
    <scope>NUCLEOTIDE SEQUENCE [LARGE SCALE GENOMIC DNA]</scope>
    <source>
        <strain evidence="5">DSM 3071</strain>
    </source>
</reference>
<protein>
    <submittedName>
        <fullName evidence="4">Polysaccharide deacetylase</fullName>
    </submittedName>
</protein>
<dbReference type="CDD" id="cd10918">
    <property type="entry name" value="CE4_NodB_like_5s_6s"/>
    <property type="match status" value="1"/>
</dbReference>
<organism evidence="4 5">
    <name type="scientific">Butyrivibrio fibrisolvens DSM 3071</name>
    <dbReference type="NCBI Taxonomy" id="1121131"/>
    <lineage>
        <taxon>Bacteria</taxon>
        <taxon>Bacillati</taxon>
        <taxon>Bacillota</taxon>
        <taxon>Clostridia</taxon>
        <taxon>Lachnospirales</taxon>
        <taxon>Lachnospiraceae</taxon>
        <taxon>Butyrivibrio</taxon>
    </lineage>
</organism>
<dbReference type="Proteomes" id="UP000184278">
    <property type="component" value="Unassembled WGS sequence"/>
</dbReference>
<dbReference type="RefSeq" id="WP_073387147.1">
    <property type="nucleotide sequence ID" value="NZ_FQXK01000014.1"/>
</dbReference>
<comment type="subcellular location">
    <subcellularLocation>
        <location evidence="1">Secreted</location>
    </subcellularLocation>
</comment>
<evidence type="ECO:0000256" key="1">
    <source>
        <dbReference type="ARBA" id="ARBA00004613"/>
    </source>
</evidence>
<proteinExistence type="predicted"/>
<evidence type="ECO:0000256" key="2">
    <source>
        <dbReference type="ARBA" id="ARBA00022729"/>
    </source>
</evidence>
<dbReference type="PANTHER" id="PTHR34216:SF3">
    <property type="entry name" value="POLY-BETA-1,6-N-ACETYL-D-GLUCOSAMINE N-DEACETYLASE"/>
    <property type="match status" value="1"/>
</dbReference>
<feature type="domain" description="NodB homology" evidence="3">
    <location>
        <begin position="59"/>
        <end position="300"/>
    </location>
</feature>
<dbReference type="InterPro" id="IPR011330">
    <property type="entry name" value="Glyco_hydro/deAcase_b/a-brl"/>
</dbReference>
<name>A0A1M5YYC0_BUTFI</name>
<dbReference type="Pfam" id="PF01522">
    <property type="entry name" value="Polysacc_deac_1"/>
    <property type="match status" value="2"/>
</dbReference>
<dbReference type="GO" id="GO:0005576">
    <property type="term" value="C:extracellular region"/>
    <property type="evidence" value="ECO:0007669"/>
    <property type="project" value="UniProtKB-SubCell"/>
</dbReference>
<sequence>MNKVVILYYHRINEQKTDYNLTNVSPGNFEAQLKMLLEKYDLISIYDIYDGSAFKRDRNAVAITFDDGYKDVFNNAVPLLESMEINYTCLITTQNIWGGDENWTDVVTRVAFEPEVFHEECKLIIDGEQKVFMTDCLENRVAFYRALQQIYKTSSCEEWNEISIKIREWAGIRNSVRSSYRIMDIDDIKRIKERGGIIGAHTVSHPYLSCLNEREIEYEVSESKKTLEKITGEKVDIFSYPFGDAPKKVRSVLDTCGYKIAMTSNKGVVTKNSDVMYLPRIGVKDWSIHDFGNVLEDAFR</sequence>
<evidence type="ECO:0000259" key="3">
    <source>
        <dbReference type="PROSITE" id="PS51677"/>
    </source>
</evidence>
<dbReference type="PROSITE" id="PS51677">
    <property type="entry name" value="NODB"/>
    <property type="match status" value="1"/>
</dbReference>
<keyword evidence="5" id="KW-1185">Reference proteome</keyword>
<dbReference type="GO" id="GO:0005975">
    <property type="term" value="P:carbohydrate metabolic process"/>
    <property type="evidence" value="ECO:0007669"/>
    <property type="project" value="InterPro"/>
</dbReference>
<dbReference type="InterPro" id="IPR051398">
    <property type="entry name" value="Polysacch_Deacetylase"/>
</dbReference>
<keyword evidence="2" id="KW-0732">Signal</keyword>
<dbReference type="SUPFAM" id="SSF88713">
    <property type="entry name" value="Glycoside hydrolase/deacetylase"/>
    <property type="match status" value="1"/>
</dbReference>
<gene>
    <name evidence="4" type="ORF">SAMN02745229_01803</name>
</gene>
<dbReference type="GO" id="GO:0016810">
    <property type="term" value="F:hydrolase activity, acting on carbon-nitrogen (but not peptide) bonds"/>
    <property type="evidence" value="ECO:0007669"/>
    <property type="project" value="InterPro"/>
</dbReference>